<dbReference type="SUPFAM" id="SSF51182">
    <property type="entry name" value="RmlC-like cupins"/>
    <property type="match status" value="1"/>
</dbReference>
<keyword evidence="5" id="KW-0732">Signal</keyword>
<feature type="binding site" evidence="3">
    <location>
        <position position="218"/>
    </location>
    <ligand>
        <name>Mn(2+)</name>
        <dbReference type="ChEBI" id="CHEBI:29035"/>
        <label>1</label>
    </ligand>
</feature>
<feature type="chain" id="PRO_5009445508" evidence="5">
    <location>
        <begin position="23"/>
        <end position="534"/>
    </location>
</feature>
<feature type="region of interest" description="Disordered" evidence="4">
    <location>
        <begin position="514"/>
        <end position="534"/>
    </location>
</feature>
<reference evidence="8" key="1">
    <citation type="submission" date="2016-03" db="EMBL/GenBank/DDBJ databases">
        <authorList>
            <person name="Ploux O."/>
        </authorList>
    </citation>
    <scope>NUCLEOTIDE SEQUENCE [LARGE SCALE GENOMIC DNA]</scope>
    <source>
        <strain evidence="8">UK7</strain>
    </source>
</reference>
<dbReference type="InterPro" id="IPR051610">
    <property type="entry name" value="GPI/OXD"/>
</dbReference>
<proteinExistence type="predicted"/>
<dbReference type="GO" id="GO:0046872">
    <property type="term" value="F:metal ion binding"/>
    <property type="evidence" value="ECO:0007669"/>
    <property type="project" value="UniProtKB-KW"/>
</dbReference>
<dbReference type="PANTHER" id="PTHR35848">
    <property type="entry name" value="OXALATE-BINDING PROTEIN"/>
    <property type="match status" value="1"/>
</dbReference>
<feature type="binding site" evidence="3">
    <location>
        <position position="224"/>
    </location>
    <ligand>
        <name>Mn(2+)</name>
        <dbReference type="ChEBI" id="CHEBI:29035"/>
        <label>1</label>
    </ligand>
</feature>
<sequence length="534" mass="58105">MHSSFQILVALAAAGVLPAALAAPAPQMSKYGENTGPIAGVSPPIPEATAASGSLYGDKSLLGEVAKPYPVSGGDSAIVSDYTLVNGQEAEAKLGLYLDFNSVENPQPIRGEGGQTDPGASKKFFPHLQNNFREQTFAYNITGTYAYERLNPDRFAPPGTDSKSVPNAQWPMGLSHNRFGTGKQSGYARQQNSQQLPAATDFAGVDMRLAPHAYRELHWHTANEWSLIMKGSVRLSAVNEKGETFTDDVGAGDVWFFPAGVPHSIQALDEGVEFLLVFDDGAFSEDATFLVSEMFLRNPKEVLSKNFEAPISAFDNIPQNELYIFDGTPAPQNISLQNQTGPAGILPYEESYTYHWSQQEPYVVPGGSVKIIDTTTFPIAKNFASALVTIQPGAMREMHWHLTSDEWNFFLQGSARITVYLAPDSSNTFDFTAGDVGYIPASNSHYIENTGTEDVIFLEVLNQPVFSDISVAQWLALTPKQVVKDHLHLPDSVLDNLPKQKTYLKPGNKNMTALAADPNGTAAYESGNGERVRE</sequence>
<feature type="binding site" evidence="3">
    <location>
        <position position="399"/>
    </location>
    <ligand>
        <name>Mn(2+)</name>
        <dbReference type="ChEBI" id="CHEBI:29035"/>
        <label>2</label>
    </ligand>
</feature>
<evidence type="ECO:0000256" key="1">
    <source>
        <dbReference type="ARBA" id="ARBA00022723"/>
    </source>
</evidence>
<dbReference type="SMART" id="SM00835">
    <property type="entry name" value="Cupin_1"/>
    <property type="match status" value="2"/>
</dbReference>
<comment type="caution">
    <text evidence="7">The sequence shown here is derived from an EMBL/GenBank/DDBJ whole genome shotgun (WGS) entry which is preliminary data.</text>
</comment>
<keyword evidence="8" id="KW-1185">Reference proteome</keyword>
<evidence type="ECO:0000256" key="2">
    <source>
        <dbReference type="PIRSR" id="PIRSR617774-1"/>
    </source>
</evidence>
<keyword evidence="3" id="KW-0464">Manganese</keyword>
<organism evidence="7 8">
    <name type="scientific">Rhynchosporium graminicola</name>
    <dbReference type="NCBI Taxonomy" id="2792576"/>
    <lineage>
        <taxon>Eukaryota</taxon>
        <taxon>Fungi</taxon>
        <taxon>Dikarya</taxon>
        <taxon>Ascomycota</taxon>
        <taxon>Pezizomycotina</taxon>
        <taxon>Leotiomycetes</taxon>
        <taxon>Helotiales</taxon>
        <taxon>Ploettnerulaceae</taxon>
        <taxon>Rhynchosporium</taxon>
    </lineage>
</organism>
<evidence type="ECO:0000313" key="8">
    <source>
        <dbReference type="Proteomes" id="UP000178129"/>
    </source>
</evidence>
<dbReference type="EMBL" id="FJUW01000005">
    <property type="protein sequence ID" value="CZS92288.1"/>
    <property type="molecule type" value="Genomic_DNA"/>
</dbReference>
<dbReference type="InParanoid" id="A0A1E1K2F7"/>
<dbReference type="CDD" id="cd20305">
    <property type="entry name" value="cupin_OxDC_C"/>
    <property type="match status" value="1"/>
</dbReference>
<feature type="signal peptide" evidence="5">
    <location>
        <begin position="1"/>
        <end position="22"/>
    </location>
</feature>
<dbReference type="InterPro" id="IPR006045">
    <property type="entry name" value="Cupin_1"/>
</dbReference>
<feature type="domain" description="Cupin type-1" evidence="6">
    <location>
        <begin position="176"/>
        <end position="315"/>
    </location>
</feature>
<dbReference type="CDD" id="cd20304">
    <property type="entry name" value="cupin_OxDC_N"/>
    <property type="match status" value="1"/>
</dbReference>
<feature type="active site" description="Proton donor" evidence="2">
    <location>
        <position position="459"/>
    </location>
</feature>
<dbReference type="STRING" id="914237.A0A1E1K2F7"/>
<dbReference type="NCBIfam" id="TIGR03404">
    <property type="entry name" value="bicupin_oxalic"/>
    <property type="match status" value="1"/>
</dbReference>
<evidence type="ECO:0000256" key="3">
    <source>
        <dbReference type="PIRSR" id="PIRSR617774-2"/>
    </source>
</evidence>
<keyword evidence="1 3" id="KW-0479">Metal-binding</keyword>
<feature type="binding site" evidence="3">
    <location>
        <position position="445"/>
    </location>
    <ligand>
        <name>Mn(2+)</name>
        <dbReference type="ChEBI" id="CHEBI:29035"/>
        <label>2</label>
    </ligand>
</feature>
<dbReference type="InterPro" id="IPR011051">
    <property type="entry name" value="RmlC_Cupin_sf"/>
</dbReference>
<accession>A0A1E1K2F7</accession>
<feature type="binding site" evidence="3">
    <location>
        <position position="401"/>
    </location>
    <ligand>
        <name>Mn(2+)</name>
        <dbReference type="ChEBI" id="CHEBI:29035"/>
        <label>2</label>
    </ligand>
</feature>
<comment type="cofactor">
    <cofactor evidence="3">
        <name>Mn(2+)</name>
        <dbReference type="ChEBI" id="CHEBI:29035"/>
    </cofactor>
    <text evidence="3">Binds 2 manganese ions per subunit.</text>
</comment>
<feature type="binding site" evidence="3">
    <location>
        <position position="220"/>
    </location>
    <ligand>
        <name>Mn(2+)</name>
        <dbReference type="ChEBI" id="CHEBI:29035"/>
        <label>1</label>
    </ligand>
</feature>
<dbReference type="Proteomes" id="UP000178129">
    <property type="component" value="Unassembled WGS sequence"/>
</dbReference>
<dbReference type="InterPro" id="IPR014710">
    <property type="entry name" value="RmlC-like_jellyroll"/>
</dbReference>
<evidence type="ECO:0000313" key="7">
    <source>
        <dbReference type="EMBL" id="CZS92288.1"/>
    </source>
</evidence>
<dbReference type="Pfam" id="PF00190">
    <property type="entry name" value="Cupin_1"/>
    <property type="match status" value="2"/>
</dbReference>
<dbReference type="GO" id="GO:0033609">
    <property type="term" value="P:oxalate metabolic process"/>
    <property type="evidence" value="ECO:0007669"/>
    <property type="project" value="InterPro"/>
</dbReference>
<name>A0A1E1K2F7_9HELO</name>
<gene>
    <name evidence="7" type="ORF">RCO7_00781</name>
</gene>
<evidence type="ECO:0000256" key="5">
    <source>
        <dbReference type="SAM" id="SignalP"/>
    </source>
</evidence>
<dbReference type="InterPro" id="IPR017774">
    <property type="entry name" value="Bicupin_oxalate_deCO2ase/Oxase"/>
</dbReference>
<feature type="binding site" evidence="3">
    <location>
        <position position="263"/>
    </location>
    <ligand>
        <name>Mn(2+)</name>
        <dbReference type="ChEBI" id="CHEBI:29035"/>
        <label>1</label>
    </ligand>
</feature>
<dbReference type="AlphaFoldDB" id="A0A1E1K2F7"/>
<feature type="domain" description="Cupin type-1" evidence="6">
    <location>
        <begin position="354"/>
        <end position="495"/>
    </location>
</feature>
<dbReference type="PANTHER" id="PTHR35848:SF9">
    <property type="entry name" value="SLL1358 PROTEIN"/>
    <property type="match status" value="1"/>
</dbReference>
<dbReference type="Gene3D" id="2.60.120.10">
    <property type="entry name" value="Jelly Rolls"/>
    <property type="match status" value="2"/>
</dbReference>
<evidence type="ECO:0000259" key="6">
    <source>
        <dbReference type="SMART" id="SM00835"/>
    </source>
</evidence>
<evidence type="ECO:0000256" key="4">
    <source>
        <dbReference type="SAM" id="MobiDB-lite"/>
    </source>
</evidence>
<feature type="binding site" evidence="3">
    <location>
        <position position="406"/>
    </location>
    <ligand>
        <name>Mn(2+)</name>
        <dbReference type="ChEBI" id="CHEBI:29035"/>
        <label>2</label>
    </ligand>
</feature>
<protein>
    <submittedName>
        <fullName evidence="7">Probable oxalate decarboxylase oxdD</fullName>
    </submittedName>
</protein>